<sequence>MPGFSSRSERVSPATNEANPSRAFSSHPFPSLEGVQDSLLRPGSLFLAKAAGKCYAGRDYAGRCKKTEHTNH</sequence>
<evidence type="ECO:0000256" key="1">
    <source>
        <dbReference type="SAM" id="MobiDB-lite"/>
    </source>
</evidence>
<accession>A0AAJ8DYR5</accession>
<protein>
    <submittedName>
        <fullName evidence="2">Uncharacterized protein</fullName>
    </submittedName>
</protein>
<reference evidence="2" key="2">
    <citation type="submission" date="2025-08" db="UniProtKB">
        <authorList>
            <consortium name="RefSeq"/>
        </authorList>
    </citation>
    <scope>IDENTIFICATION</scope>
</reference>
<organism evidence="2">
    <name type="scientific">Aspergillus niger</name>
    <dbReference type="NCBI Taxonomy" id="5061"/>
    <lineage>
        <taxon>Eukaryota</taxon>
        <taxon>Fungi</taxon>
        <taxon>Dikarya</taxon>
        <taxon>Ascomycota</taxon>
        <taxon>Pezizomycotina</taxon>
        <taxon>Eurotiomycetes</taxon>
        <taxon>Eurotiomycetidae</taxon>
        <taxon>Eurotiales</taxon>
        <taxon>Aspergillaceae</taxon>
        <taxon>Aspergillus</taxon>
        <taxon>Aspergillus subgen. Circumdati</taxon>
    </lineage>
</organism>
<dbReference type="RefSeq" id="XP_059601068.1">
    <property type="nucleotide sequence ID" value="XM_059748671.1"/>
</dbReference>
<dbReference type="AlphaFoldDB" id="A0AAJ8DYR5"/>
<evidence type="ECO:0000313" key="2">
    <source>
        <dbReference type="RefSeq" id="XP_059601068.1"/>
    </source>
</evidence>
<name>A0AAJ8DYR5_ASPNG</name>
<dbReference type="VEuPathDB" id="FungiDB:An07g08790"/>
<dbReference type="KEGG" id="ang:An07g08790"/>
<gene>
    <name evidence="2" type="ORF">An07g08790</name>
</gene>
<dbReference type="GeneID" id="84591515"/>
<reference evidence="2" key="1">
    <citation type="submission" date="2025-02" db="EMBL/GenBank/DDBJ databases">
        <authorList>
            <consortium name="NCBI Genome Project"/>
        </authorList>
    </citation>
    <scope>NUCLEOTIDE SEQUENCE</scope>
</reference>
<feature type="compositionally biased region" description="Polar residues" evidence="1">
    <location>
        <begin position="13"/>
        <end position="24"/>
    </location>
</feature>
<proteinExistence type="predicted"/>
<feature type="region of interest" description="Disordered" evidence="1">
    <location>
        <begin position="1"/>
        <end position="33"/>
    </location>
</feature>